<protein>
    <submittedName>
        <fullName evidence="4">PEGA domain-containing protein</fullName>
    </submittedName>
</protein>
<comment type="caution">
    <text evidence="4">The sequence shown here is derived from an EMBL/GenBank/DDBJ whole genome shotgun (WGS) entry which is preliminary data.</text>
</comment>
<reference evidence="4 5" key="1">
    <citation type="submission" date="2024-09" db="EMBL/GenBank/DDBJ databases">
        <title>Laminarin stimulates single cell rates of sulfate reduction while oxygen inhibits transcriptomic activity in coastal marine sediment.</title>
        <authorList>
            <person name="Lindsay M."/>
            <person name="Orcutt B."/>
            <person name="Emerson D."/>
            <person name="Stepanauskas R."/>
            <person name="D'Angelo T."/>
        </authorList>
    </citation>
    <scope>NUCLEOTIDE SEQUENCE [LARGE SCALE GENOMIC DNA]</scope>
    <source>
        <strain evidence="4">SAG AM-311-K15</strain>
    </source>
</reference>
<dbReference type="PANTHER" id="PTHR36194:SF1">
    <property type="entry name" value="S-LAYER-LIKE PROTEIN"/>
    <property type="match status" value="1"/>
</dbReference>
<evidence type="ECO:0000256" key="1">
    <source>
        <dbReference type="SAM" id="MobiDB-lite"/>
    </source>
</evidence>
<gene>
    <name evidence="4" type="ORF">ACFL27_13365</name>
</gene>
<sequence>IMVNATQDAPQRSLAPPPKTRAQQPDQSESAGSLLDHDQISPAESDSLPETKEKTPVRSADLMRALLKSGHVIERIVIVLVVILVCFILFFVLRKQDTQDYSSASLRLSCNIPGARIYFDDKPLGVLEQKTYILQKLPVGEHELFIKADGYKDYIKQLNFSQNEEKVLEVEIKPYSGILSVAANMGNVQISLKVKNVKYTGKNIFKATVLKGSTPENPRPYLLDDIPIGSYILEATKQNYKSFTQPVTIVKDQITTVYVALPEMTVQWKLAVTSNVSGAQIFIDGENRGLTKEIIPTTLLLNPGIHSVIIRKEGFQEFTKELEILSDLPLFANLQSATLEAEESIGGTILIYSNVSGVVIFLDGHRIQKTQDQTITIRGIPPGTHELVAIKSGYKLVTKEIDVKKDVITSFDLEMVLSKPGQDQAESDVSS</sequence>
<evidence type="ECO:0000256" key="2">
    <source>
        <dbReference type="SAM" id="Phobius"/>
    </source>
</evidence>
<feature type="non-terminal residue" evidence="4">
    <location>
        <position position="1"/>
    </location>
</feature>
<evidence type="ECO:0000313" key="4">
    <source>
        <dbReference type="EMBL" id="MFC1851178.1"/>
    </source>
</evidence>
<evidence type="ECO:0000259" key="3">
    <source>
        <dbReference type="Pfam" id="PF08308"/>
    </source>
</evidence>
<feature type="transmembrane region" description="Helical" evidence="2">
    <location>
        <begin position="72"/>
        <end position="93"/>
    </location>
</feature>
<feature type="domain" description="PEGA" evidence="3">
    <location>
        <begin position="347"/>
        <end position="415"/>
    </location>
</feature>
<dbReference type="Pfam" id="PF08308">
    <property type="entry name" value="PEGA"/>
    <property type="match status" value="3"/>
</dbReference>
<feature type="compositionally biased region" description="Polar residues" evidence="1">
    <location>
        <begin position="1"/>
        <end position="10"/>
    </location>
</feature>
<feature type="compositionally biased region" description="Polar residues" evidence="1">
    <location>
        <begin position="21"/>
        <end position="31"/>
    </location>
</feature>
<evidence type="ECO:0000313" key="5">
    <source>
        <dbReference type="Proteomes" id="UP001594351"/>
    </source>
</evidence>
<dbReference type="PANTHER" id="PTHR36194">
    <property type="entry name" value="S-LAYER-LIKE PROTEIN"/>
    <property type="match status" value="1"/>
</dbReference>
<accession>A0ABV6YYA8</accession>
<keyword evidence="2" id="KW-0472">Membrane</keyword>
<name>A0ABV6YYA8_UNCC1</name>
<feature type="domain" description="PEGA" evidence="3">
    <location>
        <begin position="105"/>
        <end position="173"/>
    </location>
</feature>
<dbReference type="EMBL" id="JBHPBY010000160">
    <property type="protein sequence ID" value="MFC1851178.1"/>
    <property type="molecule type" value="Genomic_DNA"/>
</dbReference>
<keyword evidence="5" id="KW-1185">Reference proteome</keyword>
<keyword evidence="2" id="KW-0812">Transmembrane</keyword>
<proteinExistence type="predicted"/>
<keyword evidence="2" id="KW-1133">Transmembrane helix</keyword>
<feature type="domain" description="PEGA" evidence="3">
    <location>
        <begin position="270"/>
        <end position="324"/>
    </location>
</feature>
<feature type="region of interest" description="Disordered" evidence="1">
    <location>
        <begin position="1"/>
        <end position="56"/>
    </location>
</feature>
<organism evidence="4 5">
    <name type="scientific">candidate division CSSED10-310 bacterium</name>
    <dbReference type="NCBI Taxonomy" id="2855610"/>
    <lineage>
        <taxon>Bacteria</taxon>
        <taxon>Bacteria division CSSED10-310</taxon>
    </lineage>
</organism>
<dbReference type="Proteomes" id="UP001594351">
    <property type="component" value="Unassembled WGS sequence"/>
</dbReference>
<dbReference type="InterPro" id="IPR013229">
    <property type="entry name" value="PEGA"/>
</dbReference>